<dbReference type="PROSITE" id="PS51762">
    <property type="entry name" value="GH16_2"/>
    <property type="match status" value="1"/>
</dbReference>
<organism evidence="9 10">
    <name type="scientific">Pararge aegeria aegeria</name>
    <dbReference type="NCBI Taxonomy" id="348720"/>
    <lineage>
        <taxon>Eukaryota</taxon>
        <taxon>Metazoa</taxon>
        <taxon>Ecdysozoa</taxon>
        <taxon>Arthropoda</taxon>
        <taxon>Hexapoda</taxon>
        <taxon>Insecta</taxon>
        <taxon>Pterygota</taxon>
        <taxon>Neoptera</taxon>
        <taxon>Endopterygota</taxon>
        <taxon>Lepidoptera</taxon>
        <taxon>Glossata</taxon>
        <taxon>Ditrysia</taxon>
        <taxon>Papilionoidea</taxon>
        <taxon>Nymphalidae</taxon>
        <taxon>Satyrinae</taxon>
        <taxon>Satyrini</taxon>
        <taxon>Parargina</taxon>
        <taxon>Pararge</taxon>
    </lineage>
</organism>
<dbReference type="PANTHER" id="PTHR10963">
    <property type="entry name" value="GLYCOSYL HYDROLASE-RELATED"/>
    <property type="match status" value="1"/>
</dbReference>
<comment type="caution">
    <text evidence="9">The sequence shown here is derived from an EMBL/GenBank/DDBJ whole genome shotgun (WGS) entry which is preliminary data.</text>
</comment>
<feature type="domain" description="CBM39" evidence="8">
    <location>
        <begin position="24"/>
        <end position="124"/>
    </location>
</feature>
<dbReference type="SUPFAM" id="SSF49899">
    <property type="entry name" value="Concanavalin A-like lectins/glucanases"/>
    <property type="match status" value="1"/>
</dbReference>
<dbReference type="Gene3D" id="2.60.120.200">
    <property type="match status" value="1"/>
</dbReference>
<keyword evidence="10" id="KW-1185">Reference proteome</keyword>
<accession>A0A8S4RLL0</accession>
<dbReference type="InterPro" id="IPR000757">
    <property type="entry name" value="Beta-glucanase-like"/>
</dbReference>
<dbReference type="InterPro" id="IPR043030">
    <property type="entry name" value="BGBP_N_sf"/>
</dbReference>
<feature type="chain" id="PRO_5035759085" evidence="6">
    <location>
        <begin position="23"/>
        <end position="472"/>
    </location>
</feature>
<dbReference type="PROSITE" id="PS51969">
    <property type="entry name" value="CBM39"/>
    <property type="match status" value="1"/>
</dbReference>
<dbReference type="Pfam" id="PF00722">
    <property type="entry name" value="Glyco_hydro_16"/>
    <property type="match status" value="1"/>
</dbReference>
<dbReference type="CDD" id="cd02179">
    <property type="entry name" value="GH16_beta_GRP"/>
    <property type="match status" value="1"/>
</dbReference>
<evidence type="ECO:0000256" key="1">
    <source>
        <dbReference type="ARBA" id="ARBA00008781"/>
    </source>
</evidence>
<feature type="domain" description="GH16" evidence="7">
    <location>
        <begin position="162"/>
        <end position="472"/>
    </location>
</feature>
<evidence type="ECO:0000256" key="6">
    <source>
        <dbReference type="SAM" id="SignalP"/>
    </source>
</evidence>
<evidence type="ECO:0000256" key="4">
    <source>
        <dbReference type="ARBA" id="ARBA00022859"/>
    </source>
</evidence>
<evidence type="ECO:0000256" key="5">
    <source>
        <dbReference type="ARBA" id="ARBA00023180"/>
    </source>
</evidence>
<reference evidence="9" key="1">
    <citation type="submission" date="2022-03" db="EMBL/GenBank/DDBJ databases">
        <authorList>
            <person name="Lindestad O."/>
        </authorList>
    </citation>
    <scope>NUCLEOTIDE SEQUENCE</scope>
</reference>
<evidence type="ECO:0000256" key="3">
    <source>
        <dbReference type="ARBA" id="ARBA00022729"/>
    </source>
</evidence>
<proteinExistence type="inferred from homology"/>
<protein>
    <submittedName>
        <fullName evidence="9">Jg9822 protein</fullName>
    </submittedName>
</protein>
<dbReference type="GO" id="GO:0004553">
    <property type="term" value="F:hydrolase activity, hydrolyzing O-glycosyl compounds"/>
    <property type="evidence" value="ECO:0007669"/>
    <property type="project" value="InterPro"/>
</dbReference>
<keyword evidence="2" id="KW-0399">Innate immunity</keyword>
<sequence>MALDAFGRLVFLYLACAKLVSAQYTIPDVTIQALKPKGIRVSIPDSRGVSLFVFQGNLNKEIGSNDVGVIAGEVTNPMDGLWMYEDLDLQLKVGDVIYYYVFVSNDGKGYVKDRLTFTVRVLEDPISTGPNDCAPTQTRVRNGQACAGKIIFEEKFDYLREDVWQIEQYIPDEPDYPFVSYQRPFNVPTVSVQGGYLRIEPKLQQNIPGFSNSSIEMGSLDLFSGCTATSTKCRTEAWGASILPPIVSGKLTSKAFAFTYGVVEIRAKLPQGDWLYPDILLESFLKKYGSLNYASGVLRVAGARGNGQLSVGTADFGNKLLFGGVLMDAKCRDILLRNKTSSRPWGDDYHIYAVRWTPDEITLLVDGEEWTRITPSSNSLKDLFSTSCDIPRSVLATGSKLAPFDDHFVLSLGVAAGGITEFPDGVTSAGKPKPWQNTSRKASLRFWQDIASWIETWRQPALLVDYVTVRAL</sequence>
<feature type="signal peptide" evidence="6">
    <location>
        <begin position="1"/>
        <end position="22"/>
    </location>
</feature>
<dbReference type="GO" id="GO:0005975">
    <property type="term" value="P:carbohydrate metabolic process"/>
    <property type="evidence" value="ECO:0007669"/>
    <property type="project" value="InterPro"/>
</dbReference>
<keyword evidence="5" id="KW-0325">Glycoprotein</keyword>
<dbReference type="Gene3D" id="2.60.40.2140">
    <property type="entry name" value="Beta-1,3-glucan-recognition protein, N-terminal domain"/>
    <property type="match status" value="1"/>
</dbReference>
<keyword evidence="3 6" id="KW-0732">Signal</keyword>
<dbReference type="GO" id="GO:0030246">
    <property type="term" value="F:carbohydrate binding"/>
    <property type="evidence" value="ECO:0007669"/>
    <property type="project" value="InterPro"/>
</dbReference>
<keyword evidence="4" id="KW-0391">Immunity</keyword>
<dbReference type="InterPro" id="IPR031756">
    <property type="entry name" value="BGBP_N"/>
</dbReference>
<dbReference type="Pfam" id="PF15886">
    <property type="entry name" value="CBM39"/>
    <property type="match status" value="1"/>
</dbReference>
<evidence type="ECO:0000259" key="7">
    <source>
        <dbReference type="PROSITE" id="PS51762"/>
    </source>
</evidence>
<name>A0A8S4RLL0_9NEOP</name>
<dbReference type="InterPro" id="IPR035806">
    <property type="entry name" value="GH16_GRP_C"/>
</dbReference>
<gene>
    <name evidence="9" type="primary">jg9822</name>
    <name evidence="9" type="ORF">PAEG_LOCUS14842</name>
</gene>
<dbReference type="InterPro" id="IPR013320">
    <property type="entry name" value="ConA-like_dom_sf"/>
</dbReference>
<dbReference type="InterPro" id="IPR050546">
    <property type="entry name" value="Glycosyl_Hydrlase_16"/>
</dbReference>
<comment type="similarity">
    <text evidence="1">Belongs to the insect beta-1,3-glucan binding protein family.</text>
</comment>
<dbReference type="EMBL" id="CAKXAJ010025277">
    <property type="protein sequence ID" value="CAH2237569.1"/>
    <property type="molecule type" value="Genomic_DNA"/>
</dbReference>
<evidence type="ECO:0000256" key="2">
    <source>
        <dbReference type="ARBA" id="ARBA00022588"/>
    </source>
</evidence>
<dbReference type="AlphaFoldDB" id="A0A8S4RLL0"/>
<dbReference type="PANTHER" id="PTHR10963:SF60">
    <property type="entry name" value="GRAM-NEGATIVE BACTERIA-BINDING PROTEIN 1-RELATED"/>
    <property type="match status" value="1"/>
</dbReference>
<dbReference type="GO" id="GO:0045087">
    <property type="term" value="P:innate immune response"/>
    <property type="evidence" value="ECO:0007669"/>
    <property type="project" value="UniProtKB-KW"/>
</dbReference>
<evidence type="ECO:0000259" key="8">
    <source>
        <dbReference type="PROSITE" id="PS51969"/>
    </source>
</evidence>
<dbReference type="Proteomes" id="UP000838756">
    <property type="component" value="Unassembled WGS sequence"/>
</dbReference>
<dbReference type="OrthoDB" id="4781at2759"/>
<evidence type="ECO:0000313" key="10">
    <source>
        <dbReference type="Proteomes" id="UP000838756"/>
    </source>
</evidence>
<evidence type="ECO:0000313" key="9">
    <source>
        <dbReference type="EMBL" id="CAH2237569.1"/>
    </source>
</evidence>